<proteinExistence type="predicted"/>
<comment type="caution">
    <text evidence="2">The sequence shown here is derived from an EMBL/GenBank/DDBJ whole genome shotgun (WGS) entry which is preliminary data.</text>
</comment>
<dbReference type="Proteomes" id="UP001596915">
    <property type="component" value="Unassembled WGS sequence"/>
</dbReference>
<evidence type="ECO:0000256" key="1">
    <source>
        <dbReference type="SAM" id="MobiDB-lite"/>
    </source>
</evidence>
<gene>
    <name evidence="2" type="ORF">ACFQ2K_51395</name>
</gene>
<protein>
    <submittedName>
        <fullName evidence="2">Uncharacterized protein</fullName>
    </submittedName>
</protein>
<feature type="region of interest" description="Disordered" evidence="1">
    <location>
        <begin position="200"/>
        <end position="254"/>
    </location>
</feature>
<accession>A0ABW2X8C4</accession>
<name>A0ABW2X8C4_9ACTN</name>
<organism evidence="2 3">
    <name type="scientific">Streptomyces sanglieri</name>
    <dbReference type="NCBI Taxonomy" id="193460"/>
    <lineage>
        <taxon>Bacteria</taxon>
        <taxon>Bacillati</taxon>
        <taxon>Actinomycetota</taxon>
        <taxon>Actinomycetes</taxon>
        <taxon>Kitasatosporales</taxon>
        <taxon>Streptomycetaceae</taxon>
        <taxon>Streptomyces</taxon>
    </lineage>
</organism>
<feature type="compositionally biased region" description="Low complexity" evidence="1">
    <location>
        <begin position="233"/>
        <end position="254"/>
    </location>
</feature>
<reference evidence="3" key="1">
    <citation type="journal article" date="2019" name="Int. J. Syst. Evol. Microbiol.">
        <title>The Global Catalogue of Microorganisms (GCM) 10K type strain sequencing project: providing services to taxonomists for standard genome sequencing and annotation.</title>
        <authorList>
            <consortium name="The Broad Institute Genomics Platform"/>
            <consortium name="The Broad Institute Genome Sequencing Center for Infectious Disease"/>
            <person name="Wu L."/>
            <person name="Ma J."/>
        </authorList>
    </citation>
    <scope>NUCLEOTIDE SEQUENCE [LARGE SCALE GENOMIC DNA]</scope>
    <source>
        <strain evidence="3">JCM 12607</strain>
    </source>
</reference>
<keyword evidence="3" id="KW-1185">Reference proteome</keyword>
<evidence type="ECO:0000313" key="2">
    <source>
        <dbReference type="EMBL" id="MFD0629763.1"/>
    </source>
</evidence>
<sequence>MGWIVAEGCYPKPKGDGSWNHVSISQSERVNPEKTAQLRRLASHFTNLGYTFNEYKVRPDGVVPFYIGSDLGAEIRTALPDKQLPPLLIASLTLAQAQILYQALIDGDGNRHVGGGDYWIQVDQGRIDSFQMLAAMLASRTAQKTWDALNGVSRTTIYTRDGGTSGSTHPSPVDYVGVIWHPELSRSMAWAARRAGTTYWTGSPELTEPEAARSQSHRRIGRMNKISSSDRPPLSIESTASTSSTSPSRNSAPA</sequence>
<dbReference type="EMBL" id="JBHTGL010000008">
    <property type="protein sequence ID" value="MFD0629763.1"/>
    <property type="molecule type" value="Genomic_DNA"/>
</dbReference>
<evidence type="ECO:0000313" key="3">
    <source>
        <dbReference type="Proteomes" id="UP001596915"/>
    </source>
</evidence>